<keyword evidence="2" id="KW-1185">Reference proteome</keyword>
<gene>
    <name evidence="1" type="ORF">ACFSBH_09730</name>
</gene>
<evidence type="ECO:0008006" key="3">
    <source>
        <dbReference type="Google" id="ProtNLM"/>
    </source>
</evidence>
<protein>
    <recommendedName>
        <fullName evidence="3">YfhE family protein</fullName>
    </recommendedName>
</protein>
<dbReference type="EMBL" id="JBHUDE010000044">
    <property type="protein sequence ID" value="MFD1607933.1"/>
    <property type="molecule type" value="Genomic_DNA"/>
</dbReference>
<sequence>MMIRRLTYLNKKKKKGNSELVKENAVASNKAFTDKARKKAEVDEHTRGGF</sequence>
<organism evidence="1 2">
    <name type="scientific">Oceanobacillus luteolus</name>
    <dbReference type="NCBI Taxonomy" id="1274358"/>
    <lineage>
        <taxon>Bacteria</taxon>
        <taxon>Bacillati</taxon>
        <taxon>Bacillota</taxon>
        <taxon>Bacilli</taxon>
        <taxon>Bacillales</taxon>
        <taxon>Bacillaceae</taxon>
        <taxon>Oceanobacillus</taxon>
    </lineage>
</organism>
<accession>A0ABW4HQQ6</accession>
<evidence type="ECO:0000313" key="2">
    <source>
        <dbReference type="Proteomes" id="UP001597221"/>
    </source>
</evidence>
<evidence type="ECO:0000313" key="1">
    <source>
        <dbReference type="EMBL" id="MFD1607933.1"/>
    </source>
</evidence>
<proteinExistence type="predicted"/>
<comment type="caution">
    <text evidence="1">The sequence shown here is derived from an EMBL/GenBank/DDBJ whole genome shotgun (WGS) entry which is preliminary data.</text>
</comment>
<reference evidence="2" key="1">
    <citation type="journal article" date="2019" name="Int. J. Syst. Evol. Microbiol.">
        <title>The Global Catalogue of Microorganisms (GCM) 10K type strain sequencing project: providing services to taxonomists for standard genome sequencing and annotation.</title>
        <authorList>
            <consortium name="The Broad Institute Genomics Platform"/>
            <consortium name="The Broad Institute Genome Sequencing Center for Infectious Disease"/>
            <person name="Wu L."/>
            <person name="Ma J."/>
        </authorList>
    </citation>
    <scope>NUCLEOTIDE SEQUENCE [LARGE SCALE GENOMIC DNA]</scope>
    <source>
        <strain evidence="2">CGMCC 1.12376</strain>
    </source>
</reference>
<dbReference type="Proteomes" id="UP001597221">
    <property type="component" value="Unassembled WGS sequence"/>
</dbReference>
<name>A0ABW4HQQ6_9BACI</name>